<evidence type="ECO:0000259" key="1">
    <source>
        <dbReference type="Pfam" id="PF20148"/>
    </source>
</evidence>
<name>A0A1F5VUF3_9BACT</name>
<protein>
    <recommendedName>
        <fullName evidence="1">DUF6531 domain-containing protein</fullName>
    </recommendedName>
</protein>
<proteinExistence type="predicted"/>
<feature type="domain" description="DUF6531" evidence="1">
    <location>
        <begin position="3"/>
        <end position="48"/>
    </location>
</feature>
<dbReference type="AlphaFoldDB" id="A0A1F5VUF3"/>
<dbReference type="Pfam" id="PF20148">
    <property type="entry name" value="DUF6531"/>
    <property type="match status" value="1"/>
</dbReference>
<organism evidence="2 3">
    <name type="scientific">Candidatus Fischerbacteria bacterium RBG_13_37_8</name>
    <dbReference type="NCBI Taxonomy" id="1817863"/>
    <lineage>
        <taxon>Bacteria</taxon>
        <taxon>Candidatus Fischeribacteriota</taxon>
    </lineage>
</organism>
<dbReference type="InterPro" id="IPR045351">
    <property type="entry name" value="DUF6531"/>
</dbReference>
<evidence type="ECO:0000313" key="3">
    <source>
        <dbReference type="Proteomes" id="UP000178943"/>
    </source>
</evidence>
<comment type="caution">
    <text evidence="2">The sequence shown here is derived from an EMBL/GenBank/DDBJ whole genome shotgun (WGS) entry which is preliminary data.</text>
</comment>
<accession>A0A1F5VUF3</accession>
<dbReference type="EMBL" id="MFGW01000075">
    <property type="protein sequence ID" value="OGF67020.1"/>
    <property type="molecule type" value="Genomic_DNA"/>
</dbReference>
<sequence length="73" mass="8184">MQGKGFPYQFTRYYLSANKNIGSLGLAWYSNLDIGLVVVGDSKAYFQDKKTSPPATPLRHKLKITHPKISNLV</sequence>
<reference evidence="2 3" key="1">
    <citation type="journal article" date="2016" name="Nat. Commun.">
        <title>Thousands of microbial genomes shed light on interconnected biogeochemical processes in an aquifer system.</title>
        <authorList>
            <person name="Anantharaman K."/>
            <person name="Brown C.T."/>
            <person name="Hug L.A."/>
            <person name="Sharon I."/>
            <person name="Castelle C.J."/>
            <person name="Probst A.J."/>
            <person name="Thomas B.C."/>
            <person name="Singh A."/>
            <person name="Wilkins M.J."/>
            <person name="Karaoz U."/>
            <person name="Brodie E.L."/>
            <person name="Williams K.H."/>
            <person name="Hubbard S.S."/>
            <person name="Banfield J.F."/>
        </authorList>
    </citation>
    <scope>NUCLEOTIDE SEQUENCE [LARGE SCALE GENOMIC DNA]</scope>
</reference>
<gene>
    <name evidence="2" type="ORF">A2Y62_05020</name>
</gene>
<dbReference type="Proteomes" id="UP000178943">
    <property type="component" value="Unassembled WGS sequence"/>
</dbReference>
<evidence type="ECO:0000313" key="2">
    <source>
        <dbReference type="EMBL" id="OGF67020.1"/>
    </source>
</evidence>